<evidence type="ECO:0000313" key="9">
    <source>
        <dbReference type="Proteomes" id="UP000824179"/>
    </source>
</evidence>
<evidence type="ECO:0000256" key="5">
    <source>
        <dbReference type="ARBA" id="ARBA00022989"/>
    </source>
</evidence>
<dbReference type="GO" id="GO:0012505">
    <property type="term" value="C:endomembrane system"/>
    <property type="evidence" value="ECO:0007669"/>
    <property type="project" value="UniProtKB-SubCell"/>
</dbReference>
<evidence type="ECO:0000256" key="1">
    <source>
        <dbReference type="ARBA" id="ARBA00004127"/>
    </source>
</evidence>
<reference evidence="8" key="2">
    <citation type="journal article" date="2021" name="PeerJ">
        <title>Extensive microbial diversity within the chicken gut microbiome revealed by metagenomics and culture.</title>
        <authorList>
            <person name="Gilroy R."/>
            <person name="Ravi A."/>
            <person name="Getino M."/>
            <person name="Pursley I."/>
            <person name="Horton D.L."/>
            <person name="Alikhan N.F."/>
            <person name="Baker D."/>
            <person name="Gharbi K."/>
            <person name="Hall N."/>
            <person name="Watson M."/>
            <person name="Adriaenssens E.M."/>
            <person name="Foster-Nyarko E."/>
            <person name="Jarju S."/>
            <person name="Secka A."/>
            <person name="Antonio M."/>
            <person name="Oren A."/>
            <person name="Chaudhuri R.R."/>
            <person name="La Ragione R."/>
            <person name="Hildebrand F."/>
            <person name="Pallen M.J."/>
        </authorList>
    </citation>
    <scope>NUCLEOTIDE SEQUENCE</scope>
    <source>
        <strain evidence="8">ChiW25-3613</strain>
    </source>
</reference>
<evidence type="ECO:0000256" key="3">
    <source>
        <dbReference type="ARBA" id="ARBA00022692"/>
    </source>
</evidence>
<keyword evidence="3 7" id="KW-0812">Transmembrane</keyword>
<keyword evidence="5 7" id="KW-1133">Transmembrane helix</keyword>
<keyword evidence="6 7" id="KW-0472">Membrane</keyword>
<accession>A0A9D1AHM1</accession>
<evidence type="ECO:0000256" key="7">
    <source>
        <dbReference type="SAM" id="Phobius"/>
    </source>
</evidence>
<name>A0A9D1AHM1_9FIRM</name>
<sequence length="201" mass="21653">MGTFIAIVLAAVLTNNFITVRTYGICPFLGVSKKTNSAVGMGIAVTIVMAIATAVTYPLYEYVMVPLGIDFLEIIFFIFIIAALVQMIEKVIQKLSPPLYNAMGIYLPLITTNCAVLGVCELVIGDMSSIIGTATMNTGWAVLYAVFAGLGFTLVMIIMSGLRERIGNYGEMPKALKGFPIAMITASIICMAFTVFSYIQV</sequence>
<evidence type="ECO:0000256" key="4">
    <source>
        <dbReference type="ARBA" id="ARBA00022967"/>
    </source>
</evidence>
<dbReference type="InterPro" id="IPR050133">
    <property type="entry name" value="NqrDE/RnfAE_oxidrdctase"/>
</dbReference>
<evidence type="ECO:0000256" key="6">
    <source>
        <dbReference type="ARBA" id="ARBA00023136"/>
    </source>
</evidence>
<dbReference type="Pfam" id="PF02508">
    <property type="entry name" value="Rnf-Nqr"/>
    <property type="match status" value="1"/>
</dbReference>
<evidence type="ECO:0008006" key="10">
    <source>
        <dbReference type="Google" id="ProtNLM"/>
    </source>
</evidence>
<dbReference type="InterPro" id="IPR003667">
    <property type="entry name" value="NqrDE/RnfAE"/>
</dbReference>
<dbReference type="PANTHER" id="PTHR30335:SF0">
    <property type="entry name" value="ION-TRANSLOCATING OXIDOREDUCTASE COMPLEX SUBUNIT A"/>
    <property type="match status" value="1"/>
</dbReference>
<dbReference type="Proteomes" id="UP000824179">
    <property type="component" value="Unassembled WGS sequence"/>
</dbReference>
<evidence type="ECO:0000313" key="8">
    <source>
        <dbReference type="EMBL" id="HIR40159.1"/>
    </source>
</evidence>
<dbReference type="PIRSF" id="PIRSF006102">
    <property type="entry name" value="NQR_DE"/>
    <property type="match status" value="1"/>
</dbReference>
<feature type="transmembrane region" description="Helical" evidence="7">
    <location>
        <begin position="105"/>
        <end position="125"/>
    </location>
</feature>
<evidence type="ECO:0000256" key="2">
    <source>
        <dbReference type="ARBA" id="ARBA00022448"/>
    </source>
</evidence>
<feature type="transmembrane region" description="Helical" evidence="7">
    <location>
        <begin position="67"/>
        <end position="85"/>
    </location>
</feature>
<feature type="transmembrane region" description="Helical" evidence="7">
    <location>
        <begin position="179"/>
        <end position="199"/>
    </location>
</feature>
<reference evidence="8" key="1">
    <citation type="submission" date="2020-10" db="EMBL/GenBank/DDBJ databases">
        <authorList>
            <person name="Gilroy R."/>
        </authorList>
    </citation>
    <scope>NUCLEOTIDE SEQUENCE</scope>
    <source>
        <strain evidence="8">ChiW25-3613</strain>
    </source>
</reference>
<dbReference type="AlphaFoldDB" id="A0A9D1AHM1"/>
<proteinExistence type="predicted"/>
<feature type="transmembrane region" description="Helical" evidence="7">
    <location>
        <begin position="38"/>
        <end position="60"/>
    </location>
</feature>
<comment type="subcellular location">
    <subcellularLocation>
        <location evidence="1">Endomembrane system</location>
        <topology evidence="1">Multi-pass membrane protein</topology>
    </subcellularLocation>
</comment>
<organism evidence="8 9">
    <name type="scientific">Candidatus Coproplasma stercoripullorum</name>
    <dbReference type="NCBI Taxonomy" id="2840751"/>
    <lineage>
        <taxon>Bacteria</taxon>
        <taxon>Bacillati</taxon>
        <taxon>Bacillota</taxon>
        <taxon>Clostridia</taxon>
        <taxon>Eubacteriales</taxon>
        <taxon>Candidatus Coproplasma</taxon>
    </lineage>
</organism>
<dbReference type="GO" id="GO:0005886">
    <property type="term" value="C:plasma membrane"/>
    <property type="evidence" value="ECO:0007669"/>
    <property type="project" value="TreeGrafter"/>
</dbReference>
<comment type="caution">
    <text evidence="8">The sequence shown here is derived from an EMBL/GenBank/DDBJ whole genome shotgun (WGS) entry which is preliminary data.</text>
</comment>
<keyword evidence="2" id="KW-0813">Transport</keyword>
<keyword evidence="4" id="KW-1278">Translocase</keyword>
<feature type="transmembrane region" description="Helical" evidence="7">
    <location>
        <begin position="137"/>
        <end position="159"/>
    </location>
</feature>
<dbReference type="PANTHER" id="PTHR30335">
    <property type="entry name" value="INTEGRAL MEMBRANE PROTEIN OF SOXR-REDUCING COMPLEX"/>
    <property type="match status" value="1"/>
</dbReference>
<protein>
    <recommendedName>
        <fullName evidence="10">Rnf electron transport complex subunit A</fullName>
    </recommendedName>
</protein>
<gene>
    <name evidence="8" type="ORF">IAB90_07250</name>
</gene>
<dbReference type="EMBL" id="DVHB01000129">
    <property type="protein sequence ID" value="HIR40159.1"/>
    <property type="molecule type" value="Genomic_DNA"/>
</dbReference>